<dbReference type="AlphaFoldDB" id="A0A417YS28"/>
<dbReference type="EMBL" id="QWEG01000009">
    <property type="protein sequence ID" value="RHW38091.1"/>
    <property type="molecule type" value="Genomic_DNA"/>
</dbReference>
<sequence length="244" mass="27878">MAKIFSILIFGLVLLFPSQTYAAKKIPILIYHSIAEYQGSGQKELYVTPENFQKQMEYLKENGFTPLTFEQWGEVDRIPKPIFITVDDGYKNNLNILTTFNRLRDTSFKPAATLFVISDFIGNPNRLSQADLRTLSASRMFSIQSHTATHPDLTKTSNLQHELEGSKLKIEQITGKPVIALSYPYGNTNRKVLEETKKYYQFGLSTTPQVFIQENKLNENFTLPRLYVKYSTTLADFAKIVLGQ</sequence>
<dbReference type="InterPro" id="IPR051398">
    <property type="entry name" value="Polysacch_Deacetylase"/>
</dbReference>
<dbReference type="InterPro" id="IPR002509">
    <property type="entry name" value="NODB_dom"/>
</dbReference>
<protein>
    <submittedName>
        <fullName evidence="4">Polysaccharide deacetylase family protein</fullName>
    </submittedName>
</protein>
<reference evidence="4 5" key="1">
    <citation type="journal article" date="2017" name="Int. J. Syst. Evol. Microbiol.">
        <title>Bacillus notoginsengisoli sp. nov., a novel bacterium isolated from the rhizosphere of Panax notoginseng.</title>
        <authorList>
            <person name="Zhang M.Y."/>
            <person name="Cheng J."/>
            <person name="Cai Y."/>
            <person name="Zhang T.Y."/>
            <person name="Wu Y.Y."/>
            <person name="Manikprabhu D."/>
            <person name="Li W.J."/>
            <person name="Zhang Y.X."/>
        </authorList>
    </citation>
    <scope>NUCLEOTIDE SEQUENCE [LARGE SCALE GENOMIC DNA]</scope>
    <source>
        <strain evidence="4 5">JCM 30743</strain>
    </source>
</reference>
<proteinExistence type="predicted"/>
<dbReference type="GO" id="GO:0005975">
    <property type="term" value="P:carbohydrate metabolic process"/>
    <property type="evidence" value="ECO:0007669"/>
    <property type="project" value="InterPro"/>
</dbReference>
<evidence type="ECO:0000259" key="3">
    <source>
        <dbReference type="PROSITE" id="PS51677"/>
    </source>
</evidence>
<accession>A0A417YS28</accession>
<dbReference type="Proteomes" id="UP000284416">
    <property type="component" value="Unassembled WGS sequence"/>
</dbReference>
<dbReference type="PANTHER" id="PTHR34216:SF3">
    <property type="entry name" value="POLY-BETA-1,6-N-ACETYL-D-GLUCOSAMINE N-DEACETYLASE"/>
    <property type="match status" value="1"/>
</dbReference>
<organism evidence="4 5">
    <name type="scientific">Neobacillus notoginsengisoli</name>
    <dbReference type="NCBI Taxonomy" id="1578198"/>
    <lineage>
        <taxon>Bacteria</taxon>
        <taxon>Bacillati</taxon>
        <taxon>Bacillota</taxon>
        <taxon>Bacilli</taxon>
        <taxon>Bacillales</taxon>
        <taxon>Bacillaceae</taxon>
        <taxon>Neobacillus</taxon>
    </lineage>
</organism>
<dbReference type="Pfam" id="PF01522">
    <property type="entry name" value="Polysacc_deac_1"/>
    <property type="match status" value="1"/>
</dbReference>
<dbReference type="SUPFAM" id="SSF88713">
    <property type="entry name" value="Glycoside hydrolase/deacetylase"/>
    <property type="match status" value="1"/>
</dbReference>
<feature type="domain" description="NodB homology" evidence="3">
    <location>
        <begin position="80"/>
        <end position="244"/>
    </location>
</feature>
<evidence type="ECO:0000256" key="1">
    <source>
        <dbReference type="ARBA" id="ARBA00004613"/>
    </source>
</evidence>
<dbReference type="PANTHER" id="PTHR34216">
    <property type="match status" value="1"/>
</dbReference>
<dbReference type="CDD" id="cd10918">
    <property type="entry name" value="CE4_NodB_like_5s_6s"/>
    <property type="match status" value="1"/>
</dbReference>
<comment type="caution">
    <text evidence="4">The sequence shown here is derived from an EMBL/GenBank/DDBJ whole genome shotgun (WGS) entry which is preliminary data.</text>
</comment>
<evidence type="ECO:0000313" key="5">
    <source>
        <dbReference type="Proteomes" id="UP000284416"/>
    </source>
</evidence>
<dbReference type="OrthoDB" id="9778320at2"/>
<dbReference type="GO" id="GO:0005576">
    <property type="term" value="C:extracellular region"/>
    <property type="evidence" value="ECO:0007669"/>
    <property type="project" value="UniProtKB-SubCell"/>
</dbReference>
<gene>
    <name evidence="4" type="ORF">D1B31_15040</name>
</gene>
<evidence type="ECO:0000313" key="4">
    <source>
        <dbReference type="EMBL" id="RHW38091.1"/>
    </source>
</evidence>
<dbReference type="InterPro" id="IPR011330">
    <property type="entry name" value="Glyco_hydro/deAcase_b/a-brl"/>
</dbReference>
<dbReference type="PROSITE" id="PS51677">
    <property type="entry name" value="NODB"/>
    <property type="match status" value="1"/>
</dbReference>
<evidence type="ECO:0000256" key="2">
    <source>
        <dbReference type="ARBA" id="ARBA00022729"/>
    </source>
</evidence>
<name>A0A417YS28_9BACI</name>
<dbReference type="Gene3D" id="3.20.20.370">
    <property type="entry name" value="Glycoside hydrolase/deacetylase"/>
    <property type="match status" value="1"/>
</dbReference>
<keyword evidence="5" id="KW-1185">Reference proteome</keyword>
<comment type="subcellular location">
    <subcellularLocation>
        <location evidence="1">Secreted</location>
    </subcellularLocation>
</comment>
<dbReference type="RefSeq" id="WP_118921805.1">
    <property type="nucleotide sequence ID" value="NZ_QWEG01000009.1"/>
</dbReference>
<keyword evidence="2" id="KW-0732">Signal</keyword>
<dbReference type="GO" id="GO:0016810">
    <property type="term" value="F:hydrolase activity, acting on carbon-nitrogen (but not peptide) bonds"/>
    <property type="evidence" value="ECO:0007669"/>
    <property type="project" value="InterPro"/>
</dbReference>